<feature type="transmembrane region" description="Helical" evidence="1">
    <location>
        <begin position="6"/>
        <end position="30"/>
    </location>
</feature>
<dbReference type="RefSeq" id="WP_286301862.1">
    <property type="nucleotide sequence ID" value="NZ_AP027728.1"/>
</dbReference>
<evidence type="ECO:0000313" key="2">
    <source>
        <dbReference type="EMBL" id="BDZ38014.1"/>
    </source>
</evidence>
<feature type="transmembrane region" description="Helical" evidence="1">
    <location>
        <begin position="67"/>
        <end position="88"/>
    </location>
</feature>
<feature type="transmembrane region" description="Helical" evidence="1">
    <location>
        <begin position="42"/>
        <end position="61"/>
    </location>
</feature>
<organism evidence="2 3">
    <name type="scientific">Microbacterium suwonense</name>
    <dbReference type="NCBI Taxonomy" id="683047"/>
    <lineage>
        <taxon>Bacteria</taxon>
        <taxon>Bacillati</taxon>
        <taxon>Actinomycetota</taxon>
        <taxon>Actinomycetes</taxon>
        <taxon>Micrococcales</taxon>
        <taxon>Microbacteriaceae</taxon>
        <taxon>Microbacterium</taxon>
    </lineage>
</organism>
<reference evidence="3" key="1">
    <citation type="journal article" date="2019" name="Int. J. Syst. Evol. Microbiol.">
        <title>The Global Catalogue of Microorganisms (GCM) 10K type strain sequencing project: providing services to taxonomists for standard genome sequencing and annotation.</title>
        <authorList>
            <consortium name="The Broad Institute Genomics Platform"/>
            <consortium name="The Broad Institute Genome Sequencing Center for Infectious Disease"/>
            <person name="Wu L."/>
            <person name="Ma J."/>
        </authorList>
    </citation>
    <scope>NUCLEOTIDE SEQUENCE [LARGE SCALE GENOMIC DNA]</scope>
    <source>
        <strain evidence="3">NBRC 106310</strain>
    </source>
</reference>
<keyword evidence="1" id="KW-0812">Transmembrane</keyword>
<accession>A0ABM8FQR5</accession>
<keyword evidence="1" id="KW-0472">Membrane</keyword>
<dbReference type="EMBL" id="AP027728">
    <property type="protein sequence ID" value="BDZ38014.1"/>
    <property type="molecule type" value="Genomic_DNA"/>
</dbReference>
<gene>
    <name evidence="2" type="ORF">GCM10025863_06280</name>
</gene>
<sequence length="142" mass="15379">MTPTAFLAGLVLGFLAVTAILGVASLLAWRRHRAEDFPTTKVTTHIALQVASIMLWIVFLVTMRPWVAWTAFAVITAGQVFGDLLMFASYRARHRIAKAGSYIAVAKDVLGFTRPVPALHAIIGALGWLAMLVVCILATPAY</sequence>
<protein>
    <submittedName>
        <fullName evidence="2">Uncharacterized protein</fullName>
    </submittedName>
</protein>
<evidence type="ECO:0000313" key="3">
    <source>
        <dbReference type="Proteomes" id="UP001321543"/>
    </source>
</evidence>
<proteinExistence type="predicted"/>
<feature type="transmembrane region" description="Helical" evidence="1">
    <location>
        <begin position="118"/>
        <end position="139"/>
    </location>
</feature>
<keyword evidence="3" id="KW-1185">Reference proteome</keyword>
<keyword evidence="1" id="KW-1133">Transmembrane helix</keyword>
<evidence type="ECO:0000256" key="1">
    <source>
        <dbReference type="SAM" id="Phobius"/>
    </source>
</evidence>
<name>A0ABM8FQR5_9MICO</name>
<dbReference type="Proteomes" id="UP001321543">
    <property type="component" value="Chromosome"/>
</dbReference>